<feature type="compositionally biased region" description="Low complexity" evidence="17">
    <location>
        <begin position="208"/>
        <end position="223"/>
    </location>
</feature>
<keyword evidence="6 19" id="KW-0732">Signal</keyword>
<evidence type="ECO:0000256" key="17">
    <source>
        <dbReference type="SAM" id="MobiDB-lite"/>
    </source>
</evidence>
<feature type="transmembrane region" description="Helical" evidence="18">
    <location>
        <begin position="1793"/>
        <end position="1815"/>
    </location>
</feature>
<dbReference type="InterPro" id="IPR057244">
    <property type="entry name" value="GAIN_B"/>
</dbReference>
<dbReference type="InterPro" id="IPR017981">
    <property type="entry name" value="GPCR_2-like_7TM"/>
</dbReference>
<evidence type="ECO:0000313" key="23">
    <source>
        <dbReference type="Proteomes" id="UP000694548"/>
    </source>
</evidence>
<feature type="transmembrane region" description="Helical" evidence="18">
    <location>
        <begin position="1821"/>
        <end position="1843"/>
    </location>
</feature>
<dbReference type="GO" id="GO:0007189">
    <property type="term" value="P:adenylate cyclase-activating G protein-coupled receptor signaling pathway"/>
    <property type="evidence" value="ECO:0007669"/>
    <property type="project" value="TreeGrafter"/>
</dbReference>
<dbReference type="InterPro" id="IPR000203">
    <property type="entry name" value="GPS"/>
</dbReference>
<dbReference type="FunFam" id="2.60.220.50:FF:000003">
    <property type="entry name" value="adhesion G-protein coupled receptor G2 isoform X2"/>
    <property type="match status" value="1"/>
</dbReference>
<evidence type="ECO:0000256" key="14">
    <source>
        <dbReference type="ARBA" id="ARBA00069918"/>
    </source>
</evidence>
<evidence type="ECO:0000256" key="16">
    <source>
        <dbReference type="ARBA" id="ARBA00093560"/>
    </source>
</evidence>
<keyword evidence="3" id="KW-1003">Cell membrane</keyword>
<feature type="transmembrane region" description="Helical" evidence="18">
    <location>
        <begin position="1590"/>
        <end position="1613"/>
    </location>
</feature>
<keyword evidence="13" id="KW-0807">Transducer</keyword>
<evidence type="ECO:0000256" key="11">
    <source>
        <dbReference type="ARBA" id="ARBA00023170"/>
    </source>
</evidence>
<evidence type="ECO:0000256" key="12">
    <source>
        <dbReference type="ARBA" id="ARBA00023180"/>
    </source>
</evidence>
<evidence type="ECO:0000259" key="21">
    <source>
        <dbReference type="PROSITE" id="PS50261"/>
    </source>
</evidence>
<dbReference type="Gene3D" id="2.60.220.50">
    <property type="match status" value="1"/>
</dbReference>
<protein>
    <recommendedName>
        <fullName evidence="14">Adhesion G-protein coupled receptor G2</fullName>
    </recommendedName>
    <alternativeName>
        <fullName evidence="15">G-protein coupled receptor 64</fullName>
    </alternativeName>
</protein>
<keyword evidence="5 18" id="KW-0812">Transmembrane</keyword>
<evidence type="ECO:0000256" key="2">
    <source>
        <dbReference type="ARBA" id="ARBA00007343"/>
    </source>
</evidence>
<keyword evidence="10" id="KW-1015">Disulfide bond</keyword>
<dbReference type="PROSITE" id="PS00650">
    <property type="entry name" value="G_PROTEIN_RECEP_F2_2"/>
    <property type="match status" value="1"/>
</dbReference>
<evidence type="ECO:0000256" key="8">
    <source>
        <dbReference type="ARBA" id="ARBA00023040"/>
    </source>
</evidence>
<feature type="compositionally biased region" description="Polar residues" evidence="17">
    <location>
        <begin position="890"/>
        <end position="914"/>
    </location>
</feature>
<evidence type="ECO:0000256" key="13">
    <source>
        <dbReference type="ARBA" id="ARBA00023224"/>
    </source>
</evidence>
<evidence type="ECO:0000256" key="18">
    <source>
        <dbReference type="SAM" id="Phobius"/>
    </source>
</evidence>
<keyword evidence="11" id="KW-0675">Receptor</keyword>
<dbReference type="InterPro" id="IPR017983">
    <property type="entry name" value="GPCR_2_secretin-like_CS"/>
</dbReference>
<dbReference type="Proteomes" id="UP000694548">
    <property type="component" value="Chromosome sgr08"/>
</dbReference>
<dbReference type="InterPro" id="IPR058857">
    <property type="entry name" value="GAIN_ADGRG2/6"/>
</dbReference>
<feature type="chain" id="PRO_5034957333" description="Adhesion G-protein coupled receptor G2" evidence="19">
    <location>
        <begin position="42"/>
        <end position="1930"/>
    </location>
</feature>
<reference evidence="22" key="2">
    <citation type="submission" date="2025-08" db="UniProtKB">
        <authorList>
            <consortium name="Ensembl"/>
        </authorList>
    </citation>
    <scope>IDENTIFICATION</scope>
</reference>
<feature type="region of interest" description="Disordered" evidence="17">
    <location>
        <begin position="1038"/>
        <end position="1066"/>
    </location>
</feature>
<comment type="similarity">
    <text evidence="2">Belongs to the G-protein coupled receptor 2 family. Adhesion G-protein coupled receptor (ADGR) subfamily.</text>
</comment>
<feature type="transmembrane region" description="Helical" evidence="18">
    <location>
        <begin position="1694"/>
        <end position="1716"/>
    </location>
</feature>
<evidence type="ECO:0000256" key="15">
    <source>
        <dbReference type="ARBA" id="ARBA00083924"/>
    </source>
</evidence>
<reference evidence="22" key="3">
    <citation type="submission" date="2025-09" db="UniProtKB">
        <authorList>
            <consortium name="Ensembl"/>
        </authorList>
    </citation>
    <scope>IDENTIFICATION</scope>
</reference>
<dbReference type="PROSITE" id="PS50221">
    <property type="entry name" value="GAIN_B"/>
    <property type="match status" value="1"/>
</dbReference>
<evidence type="ECO:0000256" key="1">
    <source>
        <dbReference type="ARBA" id="ARBA00004424"/>
    </source>
</evidence>
<keyword evidence="12" id="KW-0325">Glycoprotein</keyword>
<feature type="domain" description="GAIN-B" evidence="20">
    <location>
        <begin position="1415"/>
        <end position="1578"/>
    </location>
</feature>
<dbReference type="PANTHER" id="PTHR12011:SF264">
    <property type="entry name" value="ADHESION G-PROTEIN COUPLED RECEPTOR G2"/>
    <property type="match status" value="1"/>
</dbReference>
<keyword evidence="4" id="KW-0597">Phosphoprotein</keyword>
<reference evidence="22" key="1">
    <citation type="submission" date="2014-08" db="EMBL/GenBank/DDBJ databases">
        <authorList>
            <person name="Senf B."/>
            <person name="Petzold A."/>
            <person name="Downie B.R."/>
            <person name="Koch P."/>
            <person name="Platzer M."/>
        </authorList>
    </citation>
    <scope>NUCLEOTIDE SEQUENCE [LARGE SCALE GENOMIC DNA]</scope>
    <source>
        <strain evidence="22">GRZ</strain>
    </source>
</reference>
<dbReference type="PANTHER" id="PTHR12011">
    <property type="entry name" value="ADHESION G-PROTEIN COUPLED RECEPTOR"/>
    <property type="match status" value="1"/>
</dbReference>
<dbReference type="GeneTree" id="ENSGT00940000164851"/>
<feature type="region of interest" description="Disordered" evidence="17">
    <location>
        <begin position="885"/>
        <end position="914"/>
    </location>
</feature>
<dbReference type="InterPro" id="IPR000832">
    <property type="entry name" value="GPCR_2_secretin-like"/>
</dbReference>
<evidence type="ECO:0000259" key="20">
    <source>
        <dbReference type="PROSITE" id="PS50221"/>
    </source>
</evidence>
<evidence type="ECO:0000256" key="6">
    <source>
        <dbReference type="ARBA" id="ARBA00022729"/>
    </source>
</evidence>
<dbReference type="Ensembl" id="ENSNFUT00015028967.1">
    <property type="protein sequence ID" value="ENSNFUP00015027729.1"/>
    <property type="gene ID" value="ENSNFUG00015013414.1"/>
</dbReference>
<feature type="domain" description="G-protein coupled receptors family 2 profile 2" evidence="21">
    <location>
        <begin position="1588"/>
        <end position="1844"/>
    </location>
</feature>
<comment type="subcellular location">
    <subcellularLocation>
        <location evidence="1">Apical cell membrane</location>
        <topology evidence="1">Multi-pass membrane protein</topology>
    </subcellularLocation>
</comment>
<evidence type="ECO:0000256" key="19">
    <source>
        <dbReference type="SAM" id="SignalP"/>
    </source>
</evidence>
<evidence type="ECO:0000256" key="9">
    <source>
        <dbReference type="ARBA" id="ARBA00023136"/>
    </source>
</evidence>
<dbReference type="SMART" id="SM00303">
    <property type="entry name" value="GPS"/>
    <property type="match status" value="1"/>
</dbReference>
<feature type="region of interest" description="Disordered" evidence="17">
    <location>
        <begin position="962"/>
        <end position="990"/>
    </location>
</feature>
<evidence type="ECO:0000256" key="3">
    <source>
        <dbReference type="ARBA" id="ARBA00022475"/>
    </source>
</evidence>
<accession>A0A8C6M298</accession>
<dbReference type="PROSITE" id="PS50261">
    <property type="entry name" value="G_PROTEIN_RECEP_F2_4"/>
    <property type="match status" value="1"/>
</dbReference>
<proteinExistence type="inferred from homology"/>
<organism evidence="22 23">
    <name type="scientific">Nothobranchius furzeri</name>
    <name type="common">Turquoise killifish</name>
    <dbReference type="NCBI Taxonomy" id="105023"/>
    <lineage>
        <taxon>Eukaryota</taxon>
        <taxon>Metazoa</taxon>
        <taxon>Chordata</taxon>
        <taxon>Craniata</taxon>
        <taxon>Vertebrata</taxon>
        <taxon>Euteleostomi</taxon>
        <taxon>Actinopterygii</taxon>
        <taxon>Neopterygii</taxon>
        <taxon>Teleostei</taxon>
        <taxon>Neoteleostei</taxon>
        <taxon>Acanthomorphata</taxon>
        <taxon>Ovalentaria</taxon>
        <taxon>Atherinomorphae</taxon>
        <taxon>Cyprinodontiformes</taxon>
        <taxon>Nothobranchiidae</taxon>
        <taxon>Nothobranchius</taxon>
    </lineage>
</organism>
<dbReference type="GO" id="GO:0004930">
    <property type="term" value="F:G protein-coupled receptor activity"/>
    <property type="evidence" value="ECO:0007669"/>
    <property type="project" value="UniProtKB-KW"/>
</dbReference>
<feature type="compositionally biased region" description="Low complexity" evidence="17">
    <location>
        <begin position="544"/>
        <end position="553"/>
    </location>
</feature>
<evidence type="ECO:0000256" key="10">
    <source>
        <dbReference type="ARBA" id="ARBA00023157"/>
    </source>
</evidence>
<feature type="compositionally biased region" description="Polar residues" evidence="17">
    <location>
        <begin position="501"/>
        <end position="538"/>
    </location>
</feature>
<feature type="region of interest" description="Disordered" evidence="17">
    <location>
        <begin position="153"/>
        <end position="241"/>
    </location>
</feature>
<name>A0A8C6M298_NOTFU</name>
<dbReference type="FunFam" id="1.20.1070.10:FF:000043">
    <property type="entry name" value="adhesion G-protein coupled receptor G2 isoform X1"/>
    <property type="match status" value="1"/>
</dbReference>
<dbReference type="SUPFAM" id="SSF81321">
    <property type="entry name" value="Family A G protein-coupled receptor-like"/>
    <property type="match status" value="1"/>
</dbReference>
<dbReference type="Pfam" id="PF01825">
    <property type="entry name" value="GPS"/>
    <property type="match status" value="1"/>
</dbReference>
<dbReference type="GO" id="GO:0016324">
    <property type="term" value="C:apical plasma membrane"/>
    <property type="evidence" value="ECO:0007669"/>
    <property type="project" value="UniProtKB-SubCell"/>
</dbReference>
<feature type="compositionally biased region" description="Polar residues" evidence="17">
    <location>
        <begin position="173"/>
        <end position="206"/>
    </location>
</feature>
<feature type="transmembrane region" description="Helical" evidence="18">
    <location>
        <begin position="1625"/>
        <end position="1644"/>
    </location>
</feature>
<dbReference type="PRINTS" id="PR00249">
    <property type="entry name" value="GPCRSECRETIN"/>
</dbReference>
<dbReference type="GO" id="GO:0007166">
    <property type="term" value="P:cell surface receptor signaling pathway"/>
    <property type="evidence" value="ECO:0007669"/>
    <property type="project" value="InterPro"/>
</dbReference>
<sequence>MKMSINRRTQAWFKASEPFLLLVFRLYSCMVILEMSGPVDGCTLNKLVQKIIKMKTDISSGGPLSHMMVCGPPGLSVDALLASNVTWADSNLSSSDVCHPHPTLIECKNNETLAVLLANSCPPEPRTTTIQLPTSVTAAESTLSSVTYTTEDIQPNHRHTTTHNSTWHETEQRGLQTSSNSLTGTASDKTGLTGITSTPPDNNLAVQNGITATNNPTTPNNGIVGNGSGTSTLSSRHKTTHDTKTSVALLFSNPSSVFNVTTVTSSPHQPTDYSAFTMATNHHTTLSETTSSTIQPTTISETTTSITYPVISKTTTSNSHQTTISETTTSNIHTQTHNLTVSNSYTPPSETTPINEIKQNATRPGNFTTLTRQETTPGIIPATHNSTRPIINTNDNKIVTTPSSANAIEHNTIPSSIHPTINKTTLSTFHRHTYDTRPTPTPNPSHMLDILTTSSRTDVTKHNTTPTNINTNDNITVNLTETTMDNMASSNTKAMAHHTTTLSNISSPPSETTSSAIHTHSHNSKPVSFTTPTQNKTRPSIIHTTDNATTPNIITTNDNTTVHLSLTLDTKTSSNTIETTPRNSVSAKDNGTTTTSIIYTSILNATTPSSFIATTPIKTYTTEHSFTNAIKNYTTMPNKTHLTDYTFTTPRDNRTKTYNANTPSSITTTEYNSRTHSMNYTATTAGTNDITATSNHYLTAKNTTTSSKNSTTVFNTTLSNFAATHNETITFHLPVDTATPPTKDYTATTPSEMYSVTQNSMSTSNSNTTSFSPTVAKNFTATNNAATSSFNHTSVMLSATTSSNNHTTYNATPPSRNYTTANYDIANNYTAMYITRTPTSNSRTAYNVTLDSIHTTLAATNPSYNYTSVVPTSYNASETTTNDAAIHRGTTPSRNQTAMNTATTPRNPHTSNNASVTSINYVAIYNATTQSNNHPAVNTATTPSNILASYNASVTSNSYETIHNSTKSRNNETAMNTATTPRNPHTSNNASVTSINYVAIYNATTQSNNHPAVNTATTPSNILASYNASVTSNSYETIHNSTKSRNNETAMNTATTPRNPHTSNNASVTSINYVAIYNATTQSNNHPAVNTATTPRNPHTHYNASVTSIDYAATHNATTFSNSQTSGYHATMPSNDHTVPVGLSNYTATNGVVTSSNNYTTLVTRSPTTASRNMTTAFNTSTEPTREPPLNTVVTSNATNSTVETIISNSTQASQINTSSVIETSYIKTTKGPIISSTTDNAIPDFGTIAATTTHDAANKNLSTTTTSKISTTKAFQSTGLTTSTSTLASTGTTSATLFQTTASQQNEEKANQLWNETQNASQLNASQMSQLVDEMENLLDDSTVSESVGQMIINIVSKLMDSNSSALSGSANRLIRLVEKLGFKLHVGGDSKVLNSTSLVLAVRTVDGTNFQQTSMHIYNTHNVQLNGPDGSRLLLDLRSKGQPLGSVNLPSSLTNGLSPQEKKRACRVHFTFYTKNTLFQDASLDNQTFVSPVLGSSVANLSISHLSEKIEFTITNMKPIHATNMSCVFWDFKLNGGGGGWSSDGCSVVNFTSDHTTCNCDHLTSFAILLDLSRQGLTDPKQAQILTFITYIGCGISSIFLAVTIATHLLFRKLMRDIPSKILVQLCLALLLLNLVFLLDSWLSMYKAVGLCISTAFFLHYFLLSSFTWVGLEALHMYLSIVQVFTPYLSSYMLKFSLMGWGIPLIVVIIVIAVDKDNYGLVTYGKYTDGSTDDFCWLRNNISFYVGVVTYFLLIFILCLIVFITVMVQLNRIKKQNPHNQSPNRGAMTDLRSILGLVILLGLTWGFALFAWGDLYLPFVYLFSIFNSLQGFFVFVFHCAVKESVRRQWRTHLCFGKLRLAENSDWSRTATQNIKNAIASAPHFSACSLSPDHSRTNSRGSGFWDSGIFDRSNNNISFNGSHRQHLSR</sequence>
<dbReference type="InterPro" id="IPR046338">
    <property type="entry name" value="GAIN_dom_sf"/>
</dbReference>
<feature type="signal peptide" evidence="19">
    <location>
        <begin position="1"/>
        <end position="41"/>
    </location>
</feature>
<feature type="region of interest" description="Disordered" evidence="17">
    <location>
        <begin position="501"/>
        <end position="553"/>
    </location>
</feature>
<dbReference type="Pfam" id="PF00002">
    <property type="entry name" value="7tm_2"/>
    <property type="match status" value="1"/>
</dbReference>
<evidence type="ECO:0000256" key="7">
    <source>
        <dbReference type="ARBA" id="ARBA00022989"/>
    </source>
</evidence>
<keyword evidence="23" id="KW-1185">Reference proteome</keyword>
<feature type="transmembrane region" description="Helical" evidence="18">
    <location>
        <begin position="1744"/>
        <end position="1772"/>
    </location>
</feature>
<evidence type="ECO:0000313" key="22">
    <source>
        <dbReference type="Ensembl" id="ENSNFUP00015027729.1"/>
    </source>
</evidence>
<evidence type="ECO:0000256" key="4">
    <source>
        <dbReference type="ARBA" id="ARBA00022553"/>
    </source>
</evidence>
<dbReference type="Gene3D" id="1.20.1070.10">
    <property type="entry name" value="Rhodopsin 7-helix transmembrane proteins"/>
    <property type="match status" value="1"/>
</dbReference>
<keyword evidence="9 18" id="KW-0472">Membrane</keyword>
<dbReference type="Pfam" id="PF26574">
    <property type="entry name" value="GAIN_ADGRG2"/>
    <property type="match status" value="1"/>
</dbReference>
<keyword evidence="8" id="KW-0297">G-protein coupled receptor</keyword>
<evidence type="ECO:0000256" key="5">
    <source>
        <dbReference type="ARBA" id="ARBA00022692"/>
    </source>
</evidence>
<keyword evidence="7 18" id="KW-1133">Transmembrane helix</keyword>
<feature type="transmembrane region" description="Helical" evidence="18">
    <location>
        <begin position="1650"/>
        <end position="1674"/>
    </location>
</feature>
<comment type="subunit">
    <text evidence="16">Heterodimer of 2 chains generated by proteolytic processing; the large extracellular N-terminal fragment and the membrane-bound C-terminal fragment predominantly remain associated and non-covalently linked. Interacts with CFTR.</text>
</comment>